<dbReference type="EMBL" id="JAMKOV010000006">
    <property type="protein sequence ID" value="KAI8039079.1"/>
    <property type="molecule type" value="Genomic_DNA"/>
</dbReference>
<accession>A0A9Q0BPJ8</accession>
<protein>
    <submittedName>
        <fullName evidence="1">Uncharacterized protein</fullName>
    </submittedName>
</protein>
<reference evidence="1" key="1">
    <citation type="journal article" date="2023" name="Genome Biol. Evol.">
        <title>Long-read-based Genome Assembly of Drosophila gunungcola Reveals Fewer Chemosensory Genes in Flower-breeding Species.</title>
        <authorList>
            <person name="Negi A."/>
            <person name="Liao B.Y."/>
            <person name="Yeh S.D."/>
        </authorList>
    </citation>
    <scope>NUCLEOTIDE SEQUENCE</scope>
    <source>
        <strain evidence="1">Sukarami</strain>
    </source>
</reference>
<organism evidence="1 2">
    <name type="scientific">Drosophila gunungcola</name>
    <name type="common">fruit fly</name>
    <dbReference type="NCBI Taxonomy" id="103775"/>
    <lineage>
        <taxon>Eukaryota</taxon>
        <taxon>Metazoa</taxon>
        <taxon>Ecdysozoa</taxon>
        <taxon>Arthropoda</taxon>
        <taxon>Hexapoda</taxon>
        <taxon>Insecta</taxon>
        <taxon>Pterygota</taxon>
        <taxon>Neoptera</taxon>
        <taxon>Endopterygota</taxon>
        <taxon>Diptera</taxon>
        <taxon>Brachycera</taxon>
        <taxon>Muscomorpha</taxon>
        <taxon>Ephydroidea</taxon>
        <taxon>Drosophilidae</taxon>
        <taxon>Drosophila</taxon>
        <taxon>Sophophora</taxon>
    </lineage>
</organism>
<dbReference type="AlphaFoldDB" id="A0A9Q0BPJ8"/>
<keyword evidence="2" id="KW-1185">Reference proteome</keyword>
<sequence>MATSGNRVTSHESCSPGAWRNCCIDFGGDFAGWLVSRNPANRGGAGIGWGGGATGHPKEPSIEPDRRQVQVKPLYDRYQRDIELHLWEPINRFWAECYEACKAASKQRASNQAENRRLFQQKIYMPWKVRQVEEMQRLQAAALHHKTTDCHIRKRWKTAKRFLYGPRGPWYT</sequence>
<name>A0A9Q0BPJ8_9MUSC</name>
<dbReference type="Pfam" id="PF16057">
    <property type="entry name" value="DUF4800"/>
    <property type="match status" value="1"/>
</dbReference>
<proteinExistence type="predicted"/>
<gene>
    <name evidence="1" type="ORF">M5D96_007794</name>
</gene>
<evidence type="ECO:0000313" key="2">
    <source>
        <dbReference type="Proteomes" id="UP001059596"/>
    </source>
</evidence>
<evidence type="ECO:0000313" key="1">
    <source>
        <dbReference type="EMBL" id="KAI8039079.1"/>
    </source>
</evidence>
<dbReference type="Proteomes" id="UP001059596">
    <property type="component" value="Unassembled WGS sequence"/>
</dbReference>
<comment type="caution">
    <text evidence="1">The sequence shown here is derived from an EMBL/GenBank/DDBJ whole genome shotgun (WGS) entry which is preliminary data.</text>
</comment>
<feature type="non-terminal residue" evidence="1">
    <location>
        <position position="1"/>
    </location>
</feature>